<organism evidence="2 3">
    <name type="scientific">Liquidambar formosana</name>
    <name type="common">Formosan gum</name>
    <dbReference type="NCBI Taxonomy" id="63359"/>
    <lineage>
        <taxon>Eukaryota</taxon>
        <taxon>Viridiplantae</taxon>
        <taxon>Streptophyta</taxon>
        <taxon>Embryophyta</taxon>
        <taxon>Tracheophyta</taxon>
        <taxon>Spermatophyta</taxon>
        <taxon>Magnoliopsida</taxon>
        <taxon>eudicotyledons</taxon>
        <taxon>Gunneridae</taxon>
        <taxon>Pentapetalae</taxon>
        <taxon>Saxifragales</taxon>
        <taxon>Altingiaceae</taxon>
        <taxon>Liquidambar</taxon>
    </lineage>
</organism>
<protein>
    <submittedName>
        <fullName evidence="2">Uncharacterized protein</fullName>
    </submittedName>
</protein>
<feature type="compositionally biased region" description="Gly residues" evidence="1">
    <location>
        <begin position="162"/>
        <end position="173"/>
    </location>
</feature>
<evidence type="ECO:0000313" key="2">
    <source>
        <dbReference type="EMBL" id="KAK9267178.1"/>
    </source>
</evidence>
<feature type="region of interest" description="Disordered" evidence="1">
    <location>
        <begin position="122"/>
        <end position="188"/>
    </location>
</feature>
<dbReference type="AlphaFoldDB" id="A0AAP0R457"/>
<feature type="compositionally biased region" description="Basic residues" evidence="1">
    <location>
        <begin position="123"/>
        <end position="133"/>
    </location>
</feature>
<reference evidence="2 3" key="1">
    <citation type="journal article" date="2024" name="Plant J.">
        <title>Genome sequences and population genomics reveal climatic adaptation and genomic divergence between two closely related sweetgum species.</title>
        <authorList>
            <person name="Xu W.Q."/>
            <person name="Ren C.Q."/>
            <person name="Zhang X.Y."/>
            <person name="Comes H.P."/>
            <person name="Liu X.H."/>
            <person name="Li Y.G."/>
            <person name="Kettle C.J."/>
            <person name="Jalonen R."/>
            <person name="Gaisberger H."/>
            <person name="Ma Y.Z."/>
            <person name="Qiu Y.X."/>
        </authorList>
    </citation>
    <scope>NUCLEOTIDE SEQUENCE [LARGE SCALE GENOMIC DNA]</scope>
    <source>
        <strain evidence="2">Hangzhou</strain>
    </source>
</reference>
<dbReference type="PANTHER" id="PTHR31903">
    <property type="entry name" value="F12F1.11-RELATED"/>
    <property type="match status" value="1"/>
</dbReference>
<gene>
    <name evidence="2" type="ORF">L1049_009598</name>
</gene>
<dbReference type="PANTHER" id="PTHR31903:SF6">
    <property type="entry name" value="F12F1.11-RELATED"/>
    <property type="match status" value="1"/>
</dbReference>
<dbReference type="EMBL" id="JBBPBK010000016">
    <property type="protein sequence ID" value="KAK9267178.1"/>
    <property type="molecule type" value="Genomic_DNA"/>
</dbReference>
<dbReference type="Proteomes" id="UP001415857">
    <property type="component" value="Unassembled WGS sequence"/>
</dbReference>
<feature type="compositionally biased region" description="Basic and acidic residues" evidence="1">
    <location>
        <begin position="140"/>
        <end position="153"/>
    </location>
</feature>
<keyword evidence="3" id="KW-1185">Reference proteome</keyword>
<evidence type="ECO:0000256" key="1">
    <source>
        <dbReference type="SAM" id="MobiDB-lite"/>
    </source>
</evidence>
<accession>A0AAP0R457</accession>
<evidence type="ECO:0000313" key="3">
    <source>
        <dbReference type="Proteomes" id="UP001415857"/>
    </source>
</evidence>
<proteinExistence type="predicted"/>
<name>A0AAP0R457_LIQFO</name>
<comment type="caution">
    <text evidence="2">The sequence shown here is derived from an EMBL/GenBank/DDBJ whole genome shotgun (WGS) entry which is preliminary data.</text>
</comment>
<sequence>MKKLYRKGTVHPSPPFISDQLAFLPATILTLTAVLSPEDREVLAYLLSCSNSAGNISGHRKNNTQKSLSGGKGGEHPPLFNCSCFRCYMSYWVRWDSSPNRQVIHEIIDAFEDGLLVQSNKSMKNRKERRKRGCNNGSGELKRDEMGIGRDEPGESESVEETGGGSGGGCGEEGCGDDDVEEGGEKGSVRKLVSLIGERIWNVWSQ</sequence>